<dbReference type="Proteomes" id="UP001500416">
    <property type="component" value="Unassembled WGS sequence"/>
</dbReference>
<dbReference type="EMBL" id="BAAABU010000012">
    <property type="protein sequence ID" value="GAA0243635.1"/>
    <property type="molecule type" value="Genomic_DNA"/>
</dbReference>
<dbReference type="RefSeq" id="WP_343936171.1">
    <property type="nucleotide sequence ID" value="NZ_BAAABU010000012.1"/>
</dbReference>
<dbReference type="InterPro" id="IPR009078">
    <property type="entry name" value="Ferritin-like_SF"/>
</dbReference>
<gene>
    <name evidence="1" type="ORF">GCM10010492_48600</name>
</gene>
<evidence type="ECO:0000313" key="1">
    <source>
        <dbReference type="EMBL" id="GAA0243635.1"/>
    </source>
</evidence>
<dbReference type="InterPro" id="IPR012348">
    <property type="entry name" value="RNR-like"/>
</dbReference>
<dbReference type="SUPFAM" id="SSF47240">
    <property type="entry name" value="Ferritin-like"/>
    <property type="match status" value="1"/>
</dbReference>
<protein>
    <submittedName>
        <fullName evidence="1">Ferritin-like domain-containing protein</fullName>
    </submittedName>
</protein>
<proteinExistence type="predicted"/>
<keyword evidence="2" id="KW-1185">Reference proteome</keyword>
<organism evidence="1 2">
    <name type="scientific">Saccharothrix mutabilis subsp. mutabilis</name>
    <dbReference type="NCBI Taxonomy" id="66855"/>
    <lineage>
        <taxon>Bacteria</taxon>
        <taxon>Bacillati</taxon>
        <taxon>Actinomycetota</taxon>
        <taxon>Actinomycetes</taxon>
        <taxon>Pseudonocardiales</taxon>
        <taxon>Pseudonocardiaceae</taxon>
        <taxon>Saccharothrix</taxon>
    </lineage>
</organism>
<dbReference type="Gene3D" id="1.10.620.20">
    <property type="entry name" value="Ribonucleotide Reductase, subunit A"/>
    <property type="match status" value="1"/>
</dbReference>
<dbReference type="CDD" id="cd00657">
    <property type="entry name" value="Ferritin_like"/>
    <property type="match status" value="1"/>
</dbReference>
<evidence type="ECO:0000313" key="2">
    <source>
        <dbReference type="Proteomes" id="UP001500416"/>
    </source>
</evidence>
<accession>A0ABP3DYE3</accession>
<comment type="caution">
    <text evidence="1">The sequence shown here is derived from an EMBL/GenBank/DDBJ whole genome shotgun (WGS) entry which is preliminary data.</text>
</comment>
<sequence>MNGFEEWVRDFEEQARRRQETGDPDFARGAVMAPAVVASVQRFQVGEAGDGANLIAKAAGDPGYARAVRMFVAEEQNHARMLALLLRSAGAKTLDGHWTDAVFVRLRRALGLRLELMVLLIAEVVALGYYRALRDGVNDPLTSEVAGRILADERRHVPFHCRRLRGEVPRAAHAIWWFLLLGALATVCWDHGPALRHLGVTRRGFAVEVIKEFKTALKATHDLRNSLLPSHTIGS</sequence>
<reference evidence="2" key="1">
    <citation type="journal article" date="2019" name="Int. J. Syst. Evol. Microbiol.">
        <title>The Global Catalogue of Microorganisms (GCM) 10K type strain sequencing project: providing services to taxonomists for standard genome sequencing and annotation.</title>
        <authorList>
            <consortium name="The Broad Institute Genomics Platform"/>
            <consortium name="The Broad Institute Genome Sequencing Center for Infectious Disease"/>
            <person name="Wu L."/>
            <person name="Ma J."/>
        </authorList>
    </citation>
    <scope>NUCLEOTIDE SEQUENCE [LARGE SCALE GENOMIC DNA]</scope>
    <source>
        <strain evidence="2">JCM 3380</strain>
    </source>
</reference>
<name>A0ABP3DYE3_9PSEU</name>